<accession>A0A1F6M424</accession>
<sequence length="361" mass="38006">METKVKTRSVTNTQIAVAVGIAILASGLAFAAAPNRKNRAPACTTQSIEFVDSCPKGGKYHTATYVCSDGSSGRAVGKACRTIAKLQQVVDRACSRKQCSGTPAAAPAAVAPAPVAAAVVATPVATPVVEPSPTDANQCGLQDIRYAASCGRNKYEKVEFTCTDGYSASQDSNCSSLSALQEAAVTACAYRDCRVPQIQLTTTNAPSETDTRTDSTVQSLTNSAESPALQQKYNSIQKLVKKVELDNSAAPIVFISGTGPTFRSESTGKVIVGISFSNRGTAVAGSDVKYSLYFLDGQKNVLQNIDLNLSSELGIGEEKVFETVLPIPAEALFAQVVVDKSFSDGRDNDFTSMIPTDLFIR</sequence>
<organism evidence="2 3">
    <name type="scientific">Candidatus Magasanikbacteria bacterium RIFCSPHIGHO2_02_FULL_41_13</name>
    <dbReference type="NCBI Taxonomy" id="1798676"/>
    <lineage>
        <taxon>Bacteria</taxon>
        <taxon>Candidatus Magasanikiibacteriota</taxon>
    </lineage>
</organism>
<evidence type="ECO:0008006" key="4">
    <source>
        <dbReference type="Google" id="ProtNLM"/>
    </source>
</evidence>
<dbReference type="STRING" id="1798676.A3B90_02375"/>
<evidence type="ECO:0000313" key="3">
    <source>
        <dbReference type="Proteomes" id="UP000178742"/>
    </source>
</evidence>
<evidence type="ECO:0000313" key="2">
    <source>
        <dbReference type="EMBL" id="OGH66364.1"/>
    </source>
</evidence>
<dbReference type="Proteomes" id="UP000178742">
    <property type="component" value="Unassembled WGS sequence"/>
</dbReference>
<proteinExistence type="predicted"/>
<gene>
    <name evidence="2" type="ORF">A3B90_02375</name>
</gene>
<feature type="chain" id="PRO_5009525534" description="CARDB domain-containing protein" evidence="1">
    <location>
        <begin position="32"/>
        <end position="361"/>
    </location>
</feature>
<dbReference type="AlphaFoldDB" id="A0A1F6M424"/>
<dbReference type="EMBL" id="MFPX01000019">
    <property type="protein sequence ID" value="OGH66364.1"/>
    <property type="molecule type" value="Genomic_DNA"/>
</dbReference>
<protein>
    <recommendedName>
        <fullName evidence="4">CARDB domain-containing protein</fullName>
    </recommendedName>
</protein>
<name>A0A1F6M424_9BACT</name>
<comment type="caution">
    <text evidence="2">The sequence shown here is derived from an EMBL/GenBank/DDBJ whole genome shotgun (WGS) entry which is preliminary data.</text>
</comment>
<keyword evidence="1" id="KW-0732">Signal</keyword>
<feature type="signal peptide" evidence="1">
    <location>
        <begin position="1"/>
        <end position="31"/>
    </location>
</feature>
<evidence type="ECO:0000256" key="1">
    <source>
        <dbReference type="SAM" id="SignalP"/>
    </source>
</evidence>
<reference evidence="2 3" key="1">
    <citation type="journal article" date="2016" name="Nat. Commun.">
        <title>Thousands of microbial genomes shed light on interconnected biogeochemical processes in an aquifer system.</title>
        <authorList>
            <person name="Anantharaman K."/>
            <person name="Brown C.T."/>
            <person name="Hug L.A."/>
            <person name="Sharon I."/>
            <person name="Castelle C.J."/>
            <person name="Probst A.J."/>
            <person name="Thomas B.C."/>
            <person name="Singh A."/>
            <person name="Wilkins M.J."/>
            <person name="Karaoz U."/>
            <person name="Brodie E.L."/>
            <person name="Williams K.H."/>
            <person name="Hubbard S.S."/>
            <person name="Banfield J.F."/>
        </authorList>
    </citation>
    <scope>NUCLEOTIDE SEQUENCE [LARGE SCALE GENOMIC DNA]</scope>
</reference>